<name>A0A5N6LZ73_9ASTR</name>
<organism evidence="2 3">
    <name type="scientific">Mikania micrantha</name>
    <name type="common">bitter vine</name>
    <dbReference type="NCBI Taxonomy" id="192012"/>
    <lineage>
        <taxon>Eukaryota</taxon>
        <taxon>Viridiplantae</taxon>
        <taxon>Streptophyta</taxon>
        <taxon>Embryophyta</taxon>
        <taxon>Tracheophyta</taxon>
        <taxon>Spermatophyta</taxon>
        <taxon>Magnoliopsida</taxon>
        <taxon>eudicotyledons</taxon>
        <taxon>Gunneridae</taxon>
        <taxon>Pentapetalae</taxon>
        <taxon>asterids</taxon>
        <taxon>campanulids</taxon>
        <taxon>Asterales</taxon>
        <taxon>Asteraceae</taxon>
        <taxon>Asteroideae</taxon>
        <taxon>Heliantheae alliance</taxon>
        <taxon>Eupatorieae</taxon>
        <taxon>Mikania</taxon>
    </lineage>
</organism>
<sequence length="129" mass="15123">MQGEGSRSNENKQPEEIRKHKCVIPDDESEKWSKNAIEFFNMGDTPFCYYAHIEGWPGRLTNWICRQVQQGRTLNLRWTILPPSFVDHMLDSCNKNAIKVANGKFAHFPSFFDIDHVYFPFFLALKTDH</sequence>
<comment type="caution">
    <text evidence="2">The sequence shown here is derived from an EMBL/GenBank/DDBJ whole genome shotgun (WGS) entry which is preliminary data.</text>
</comment>
<feature type="compositionally biased region" description="Basic and acidic residues" evidence="1">
    <location>
        <begin position="7"/>
        <end position="18"/>
    </location>
</feature>
<evidence type="ECO:0000256" key="1">
    <source>
        <dbReference type="SAM" id="MobiDB-lite"/>
    </source>
</evidence>
<evidence type="ECO:0000313" key="3">
    <source>
        <dbReference type="Proteomes" id="UP000326396"/>
    </source>
</evidence>
<feature type="region of interest" description="Disordered" evidence="1">
    <location>
        <begin position="1"/>
        <end position="20"/>
    </location>
</feature>
<proteinExistence type="predicted"/>
<dbReference type="AlphaFoldDB" id="A0A5N6LZ73"/>
<accession>A0A5N6LZ73</accession>
<dbReference type="EMBL" id="SZYD01000017">
    <property type="protein sequence ID" value="KAD3066927.1"/>
    <property type="molecule type" value="Genomic_DNA"/>
</dbReference>
<gene>
    <name evidence="2" type="ORF">E3N88_34807</name>
</gene>
<dbReference type="Proteomes" id="UP000326396">
    <property type="component" value="Linkage Group LG7"/>
</dbReference>
<protein>
    <submittedName>
        <fullName evidence="2">Uncharacterized protein</fullName>
    </submittedName>
</protein>
<keyword evidence="3" id="KW-1185">Reference proteome</keyword>
<dbReference type="OrthoDB" id="1790503at2759"/>
<evidence type="ECO:0000313" key="2">
    <source>
        <dbReference type="EMBL" id="KAD3066927.1"/>
    </source>
</evidence>
<reference evidence="2 3" key="1">
    <citation type="submission" date="2019-05" db="EMBL/GenBank/DDBJ databases">
        <title>Mikania micrantha, genome provides insights into the molecular mechanism of rapid growth.</title>
        <authorList>
            <person name="Liu B."/>
        </authorList>
    </citation>
    <scope>NUCLEOTIDE SEQUENCE [LARGE SCALE GENOMIC DNA]</scope>
    <source>
        <strain evidence="2">NLD-2019</strain>
        <tissue evidence="2">Leaf</tissue>
    </source>
</reference>